<sequence length="110" mass="11153">MAMLTAVVAASTSLLHAADGGHHLVTALANKPRNTNSKSAAKWEVRRRERTKERWVGGEVLGVLGVLVGGGVNVVGRLAATTRGGGGSGAGHGLLGEAHPLVADTPRCQG</sequence>
<dbReference type="AlphaFoldDB" id="A0A0P0VH26"/>
<evidence type="ECO:0000256" key="2">
    <source>
        <dbReference type="SAM" id="SignalP"/>
    </source>
</evidence>
<feature type="signal peptide" evidence="2">
    <location>
        <begin position="1"/>
        <end position="20"/>
    </location>
</feature>
<gene>
    <name evidence="3" type="ordered locus">Os02g0248680</name>
    <name evidence="3" type="ORF">OSNPB_020248680</name>
</gene>
<feature type="chain" id="PRO_5006056341" evidence="2">
    <location>
        <begin position="21"/>
        <end position="110"/>
    </location>
</feature>
<dbReference type="PaxDb" id="39947-A0A0P0VH26"/>
<dbReference type="Proteomes" id="UP000059680">
    <property type="component" value="Chromosome 2"/>
</dbReference>
<reference evidence="3 4" key="3">
    <citation type="journal article" date="2013" name="Rice">
        <title>Improvement of the Oryza sativa Nipponbare reference genome using next generation sequence and optical map data.</title>
        <authorList>
            <person name="Kawahara Y."/>
            <person name="de la Bastide M."/>
            <person name="Hamilton J.P."/>
            <person name="Kanamori H."/>
            <person name="McCombie W.R."/>
            <person name="Ouyang S."/>
            <person name="Schwartz D.C."/>
            <person name="Tanaka T."/>
            <person name="Wu J."/>
            <person name="Zhou S."/>
            <person name="Childs K.L."/>
            <person name="Davidson R.M."/>
            <person name="Lin H."/>
            <person name="Quesada-Ocampo L."/>
            <person name="Vaillancourt B."/>
            <person name="Sakai H."/>
            <person name="Lee S.S."/>
            <person name="Kim J."/>
            <person name="Numa H."/>
            <person name="Itoh T."/>
            <person name="Buell C.R."/>
            <person name="Matsumoto T."/>
        </authorList>
    </citation>
    <scope>NUCLEOTIDE SEQUENCE [LARGE SCALE GENOMIC DNA]</scope>
    <source>
        <strain evidence="4">cv. Nipponbare</strain>
    </source>
</reference>
<feature type="region of interest" description="Disordered" evidence="1">
    <location>
        <begin position="83"/>
        <end position="110"/>
    </location>
</feature>
<keyword evidence="4" id="KW-1185">Reference proteome</keyword>
<evidence type="ECO:0000313" key="3">
    <source>
        <dbReference type="EMBL" id="BAS77894.1"/>
    </source>
</evidence>
<evidence type="ECO:0000256" key="1">
    <source>
        <dbReference type="SAM" id="MobiDB-lite"/>
    </source>
</evidence>
<protein>
    <submittedName>
        <fullName evidence="3">Os02g0248680 protein</fullName>
    </submittedName>
</protein>
<dbReference type="EMBL" id="AP014958">
    <property type="protein sequence ID" value="BAS77894.1"/>
    <property type="molecule type" value="Genomic_DNA"/>
</dbReference>
<dbReference type="InParanoid" id="A0A0P0VH26"/>
<reference evidence="3 4" key="2">
    <citation type="journal article" date="2013" name="Plant Cell Physiol.">
        <title>Rice Annotation Project Database (RAP-DB): an integrative and interactive database for rice genomics.</title>
        <authorList>
            <person name="Sakai H."/>
            <person name="Lee S.S."/>
            <person name="Tanaka T."/>
            <person name="Numa H."/>
            <person name="Kim J."/>
            <person name="Kawahara Y."/>
            <person name="Wakimoto H."/>
            <person name="Yang C.C."/>
            <person name="Iwamoto M."/>
            <person name="Abe T."/>
            <person name="Yamada Y."/>
            <person name="Muto A."/>
            <person name="Inokuchi H."/>
            <person name="Ikemura T."/>
            <person name="Matsumoto T."/>
            <person name="Sasaki T."/>
            <person name="Itoh T."/>
        </authorList>
    </citation>
    <scope>NUCLEOTIDE SEQUENCE [LARGE SCALE GENOMIC DNA]</scope>
    <source>
        <strain evidence="4">cv. Nipponbare</strain>
    </source>
</reference>
<keyword evidence="2" id="KW-0732">Signal</keyword>
<feature type="compositionally biased region" description="Gly residues" evidence="1">
    <location>
        <begin position="83"/>
        <end position="94"/>
    </location>
</feature>
<accession>A0A0P0VH26</accession>
<evidence type="ECO:0000313" key="4">
    <source>
        <dbReference type="Proteomes" id="UP000059680"/>
    </source>
</evidence>
<proteinExistence type="predicted"/>
<name>A0A0P0VH26_ORYSJ</name>
<organism evidence="3 4">
    <name type="scientific">Oryza sativa subsp. japonica</name>
    <name type="common">Rice</name>
    <dbReference type="NCBI Taxonomy" id="39947"/>
    <lineage>
        <taxon>Eukaryota</taxon>
        <taxon>Viridiplantae</taxon>
        <taxon>Streptophyta</taxon>
        <taxon>Embryophyta</taxon>
        <taxon>Tracheophyta</taxon>
        <taxon>Spermatophyta</taxon>
        <taxon>Magnoliopsida</taxon>
        <taxon>Liliopsida</taxon>
        <taxon>Poales</taxon>
        <taxon>Poaceae</taxon>
        <taxon>BOP clade</taxon>
        <taxon>Oryzoideae</taxon>
        <taxon>Oryzeae</taxon>
        <taxon>Oryzinae</taxon>
        <taxon>Oryza</taxon>
        <taxon>Oryza sativa</taxon>
    </lineage>
</organism>
<reference evidence="4" key="1">
    <citation type="journal article" date="2005" name="Nature">
        <title>The map-based sequence of the rice genome.</title>
        <authorList>
            <consortium name="International rice genome sequencing project (IRGSP)"/>
            <person name="Matsumoto T."/>
            <person name="Wu J."/>
            <person name="Kanamori H."/>
            <person name="Katayose Y."/>
            <person name="Fujisawa M."/>
            <person name="Namiki N."/>
            <person name="Mizuno H."/>
            <person name="Yamamoto K."/>
            <person name="Antonio B.A."/>
            <person name="Baba T."/>
            <person name="Sakata K."/>
            <person name="Nagamura Y."/>
            <person name="Aoki H."/>
            <person name="Arikawa K."/>
            <person name="Arita K."/>
            <person name="Bito T."/>
            <person name="Chiden Y."/>
            <person name="Fujitsuka N."/>
            <person name="Fukunaka R."/>
            <person name="Hamada M."/>
            <person name="Harada C."/>
            <person name="Hayashi A."/>
            <person name="Hijishita S."/>
            <person name="Honda M."/>
            <person name="Hosokawa S."/>
            <person name="Ichikawa Y."/>
            <person name="Idonuma A."/>
            <person name="Iijima M."/>
            <person name="Ikeda M."/>
            <person name="Ikeno M."/>
            <person name="Ito K."/>
            <person name="Ito S."/>
            <person name="Ito T."/>
            <person name="Ito Y."/>
            <person name="Ito Y."/>
            <person name="Iwabuchi A."/>
            <person name="Kamiya K."/>
            <person name="Karasawa W."/>
            <person name="Kurita K."/>
            <person name="Katagiri S."/>
            <person name="Kikuta A."/>
            <person name="Kobayashi H."/>
            <person name="Kobayashi N."/>
            <person name="Machita K."/>
            <person name="Maehara T."/>
            <person name="Masukawa M."/>
            <person name="Mizubayashi T."/>
            <person name="Mukai Y."/>
            <person name="Nagasaki H."/>
            <person name="Nagata Y."/>
            <person name="Naito S."/>
            <person name="Nakashima M."/>
            <person name="Nakama Y."/>
            <person name="Nakamichi Y."/>
            <person name="Nakamura M."/>
            <person name="Meguro A."/>
            <person name="Negishi M."/>
            <person name="Ohta I."/>
            <person name="Ohta T."/>
            <person name="Okamoto M."/>
            <person name="Ono N."/>
            <person name="Saji S."/>
            <person name="Sakaguchi M."/>
            <person name="Sakai K."/>
            <person name="Shibata M."/>
            <person name="Shimokawa T."/>
            <person name="Song J."/>
            <person name="Takazaki Y."/>
            <person name="Terasawa K."/>
            <person name="Tsugane M."/>
            <person name="Tsuji K."/>
            <person name="Ueda S."/>
            <person name="Waki K."/>
            <person name="Yamagata H."/>
            <person name="Yamamoto M."/>
            <person name="Yamamoto S."/>
            <person name="Yamane H."/>
            <person name="Yoshiki S."/>
            <person name="Yoshihara R."/>
            <person name="Yukawa K."/>
            <person name="Zhong H."/>
            <person name="Yano M."/>
            <person name="Yuan Q."/>
            <person name="Ouyang S."/>
            <person name="Liu J."/>
            <person name="Jones K.M."/>
            <person name="Gansberger K."/>
            <person name="Moffat K."/>
            <person name="Hill J."/>
            <person name="Bera J."/>
            <person name="Fadrosh D."/>
            <person name="Jin S."/>
            <person name="Johri S."/>
            <person name="Kim M."/>
            <person name="Overton L."/>
            <person name="Reardon M."/>
            <person name="Tsitrin T."/>
            <person name="Vuong H."/>
            <person name="Weaver B."/>
            <person name="Ciecko A."/>
            <person name="Tallon L."/>
            <person name="Jackson J."/>
            <person name="Pai G."/>
            <person name="Aken S.V."/>
            <person name="Utterback T."/>
            <person name="Reidmuller S."/>
            <person name="Feldblyum T."/>
            <person name="Hsiao J."/>
            <person name="Zismann V."/>
            <person name="Iobst S."/>
            <person name="de Vazeille A.R."/>
            <person name="Buell C.R."/>
            <person name="Ying K."/>
            <person name="Li Y."/>
            <person name="Lu T."/>
            <person name="Huang Y."/>
            <person name="Zhao Q."/>
            <person name="Feng Q."/>
            <person name="Zhang L."/>
            <person name="Zhu J."/>
            <person name="Weng Q."/>
            <person name="Mu J."/>
            <person name="Lu Y."/>
            <person name="Fan D."/>
            <person name="Liu Y."/>
            <person name="Guan J."/>
            <person name="Zhang Y."/>
            <person name="Yu S."/>
            <person name="Liu X."/>
            <person name="Zhang Y."/>
            <person name="Hong G."/>
            <person name="Han B."/>
            <person name="Choisne N."/>
            <person name="Demange N."/>
            <person name="Orjeda G."/>
            <person name="Samain S."/>
            <person name="Cattolico L."/>
            <person name="Pelletier E."/>
            <person name="Couloux A."/>
            <person name="Segurens B."/>
            <person name="Wincker P."/>
            <person name="D'Hont A."/>
            <person name="Scarpelli C."/>
            <person name="Weissenbach J."/>
            <person name="Salanoubat M."/>
            <person name="Quetier F."/>
            <person name="Yu Y."/>
            <person name="Kim H.R."/>
            <person name="Rambo T."/>
            <person name="Currie J."/>
            <person name="Collura K."/>
            <person name="Luo M."/>
            <person name="Yang T."/>
            <person name="Ammiraju J.S.S."/>
            <person name="Engler F."/>
            <person name="Soderlund C."/>
            <person name="Wing R.A."/>
            <person name="Palmer L.E."/>
            <person name="de la Bastide M."/>
            <person name="Spiegel L."/>
            <person name="Nascimento L."/>
            <person name="Zutavern T."/>
            <person name="O'Shaughnessy A."/>
            <person name="Dike S."/>
            <person name="Dedhia N."/>
            <person name="Preston R."/>
            <person name="Balija V."/>
            <person name="McCombie W.R."/>
            <person name="Chow T."/>
            <person name="Chen H."/>
            <person name="Chung M."/>
            <person name="Chen C."/>
            <person name="Shaw J."/>
            <person name="Wu H."/>
            <person name="Hsiao K."/>
            <person name="Chao Y."/>
            <person name="Chu M."/>
            <person name="Cheng C."/>
            <person name="Hour A."/>
            <person name="Lee P."/>
            <person name="Lin S."/>
            <person name="Lin Y."/>
            <person name="Liou J."/>
            <person name="Liu S."/>
            <person name="Hsing Y."/>
            <person name="Raghuvanshi S."/>
            <person name="Mohanty A."/>
            <person name="Bharti A.K."/>
            <person name="Gaur A."/>
            <person name="Gupta V."/>
            <person name="Kumar D."/>
            <person name="Ravi V."/>
            <person name="Vij S."/>
            <person name="Kapur A."/>
            <person name="Khurana P."/>
            <person name="Khurana P."/>
            <person name="Khurana J.P."/>
            <person name="Tyagi A.K."/>
            <person name="Gaikwad K."/>
            <person name="Singh A."/>
            <person name="Dalal V."/>
            <person name="Srivastava S."/>
            <person name="Dixit A."/>
            <person name="Pal A.K."/>
            <person name="Ghazi I.A."/>
            <person name="Yadav M."/>
            <person name="Pandit A."/>
            <person name="Bhargava A."/>
            <person name="Sureshbabu K."/>
            <person name="Batra K."/>
            <person name="Sharma T.R."/>
            <person name="Mohapatra T."/>
            <person name="Singh N.K."/>
            <person name="Messing J."/>
            <person name="Nelson A.B."/>
            <person name="Fuks G."/>
            <person name="Kavchok S."/>
            <person name="Keizer G."/>
            <person name="Linton E."/>
            <person name="Llaca V."/>
            <person name="Song R."/>
            <person name="Tanyolac B."/>
            <person name="Young S."/>
            <person name="Ho-Il K."/>
            <person name="Hahn J.H."/>
            <person name="Sangsakoo G."/>
            <person name="Vanavichit A."/>
            <person name="de Mattos Luiz.A.T."/>
            <person name="Zimmer P.D."/>
            <person name="Malone G."/>
            <person name="Dellagostin O."/>
            <person name="de Oliveira A.C."/>
            <person name="Bevan M."/>
            <person name="Bancroft I."/>
            <person name="Minx P."/>
            <person name="Cordum H."/>
            <person name="Wilson R."/>
            <person name="Cheng Z."/>
            <person name="Jin W."/>
            <person name="Jiang J."/>
            <person name="Leong S.A."/>
            <person name="Iwama H."/>
            <person name="Gojobori T."/>
            <person name="Itoh T."/>
            <person name="Niimura Y."/>
            <person name="Fujii Y."/>
            <person name="Habara T."/>
            <person name="Sakai H."/>
            <person name="Sato Y."/>
            <person name="Wilson G."/>
            <person name="Kumar K."/>
            <person name="McCouch S."/>
            <person name="Juretic N."/>
            <person name="Hoen D."/>
            <person name="Wright S."/>
            <person name="Bruskiewich R."/>
            <person name="Bureau T."/>
            <person name="Miyao A."/>
            <person name="Hirochika H."/>
            <person name="Nishikawa T."/>
            <person name="Kadowaki K."/>
            <person name="Sugiura M."/>
            <person name="Burr B."/>
            <person name="Sasaki T."/>
        </authorList>
    </citation>
    <scope>NUCLEOTIDE SEQUENCE [LARGE SCALE GENOMIC DNA]</scope>
    <source>
        <strain evidence="4">cv. Nipponbare</strain>
    </source>
</reference>